<dbReference type="SUPFAM" id="SSF101904">
    <property type="entry name" value="GyrA/ParC C-terminal domain-like"/>
    <property type="match status" value="1"/>
</dbReference>
<dbReference type="InterPro" id="IPR050220">
    <property type="entry name" value="Type_II_DNA_Topoisomerases"/>
</dbReference>
<dbReference type="Proteomes" id="UP000018745">
    <property type="component" value="Chromosome"/>
</dbReference>
<proteinExistence type="predicted"/>
<dbReference type="PANTHER" id="PTHR43493:SF5">
    <property type="entry name" value="DNA GYRASE SUBUNIT A, CHLOROPLASTIC_MITOCHONDRIAL"/>
    <property type="match status" value="1"/>
</dbReference>
<dbReference type="InterPro" id="IPR006691">
    <property type="entry name" value="GyrA/parC_rep"/>
</dbReference>
<dbReference type="Gene3D" id="2.120.10.90">
    <property type="entry name" value="DNA gyrase/topoisomerase IV, subunit A, C-terminal"/>
    <property type="match status" value="1"/>
</dbReference>
<organism evidence="1 2">
    <name type="scientific">Mycoplasma ovis str. Michigan</name>
    <dbReference type="NCBI Taxonomy" id="1415773"/>
    <lineage>
        <taxon>Bacteria</taxon>
        <taxon>Bacillati</taxon>
        <taxon>Mycoplasmatota</taxon>
        <taxon>Mollicutes</taxon>
        <taxon>Mycoplasmataceae</taxon>
        <taxon>Mycoplasma</taxon>
    </lineage>
</organism>
<sequence length="332" mass="37934">MQRESNLLFVNDDNWMSAIPLRVLEEQWWNKKQVSIKGDQKLQMFMFKGDSQILIFTNLGRVYMMNGNDFTKNYSSSLQSNYCSIELTSWCKFSFPKIVEESNGVNSKERIVSVLSDHDLIDSDQFQLFLITEKGKCKKLETKHLRNVSKSGKIIIQLKDGDQLKQVQKIDSQSEIVLISSEGKAVRFSSSDVRSMGRNSMGVKGINLGSRELEGVEGKLSFLTTNLEGNRLLIIGDKGYGKIFKLPQISLVKRGNKKGMTCHNLKTSGWIIFASCVNWDDHLIGLTYRNNLHKLQVDKLPVLDNRYSRGAHILGEKQRFYDSLVEVIKYTN</sequence>
<dbReference type="EMBL" id="CP006935">
    <property type="protein sequence ID" value="AHC40490.1"/>
    <property type="molecule type" value="Genomic_DNA"/>
</dbReference>
<keyword evidence="2" id="KW-1185">Reference proteome</keyword>
<protein>
    <recommendedName>
        <fullName evidence="3">DNA gyrase subunit A</fullName>
    </recommendedName>
</protein>
<dbReference type="Pfam" id="PF03989">
    <property type="entry name" value="DNA_gyraseA_C"/>
    <property type="match status" value="4"/>
</dbReference>
<accession>A0ABN4BM92</accession>
<name>A0ABN4BM92_9MOLU</name>
<evidence type="ECO:0000313" key="2">
    <source>
        <dbReference type="Proteomes" id="UP000018745"/>
    </source>
</evidence>
<evidence type="ECO:0008006" key="3">
    <source>
        <dbReference type="Google" id="ProtNLM"/>
    </source>
</evidence>
<evidence type="ECO:0000313" key="1">
    <source>
        <dbReference type="EMBL" id="AHC40490.1"/>
    </source>
</evidence>
<dbReference type="InterPro" id="IPR035516">
    <property type="entry name" value="Gyrase/topoIV_suA_C"/>
</dbReference>
<reference evidence="1 2" key="1">
    <citation type="journal article" date="2014" name="Genome Announc.">
        <title>Complete Genome Sequence of Mycoplasma ovis Strain Michigan, a Hemoplasma of Sheep with Two Distinct 16S rRNA Genes.</title>
        <authorList>
            <person name="Deshuillers P.L."/>
            <person name="Santos A.P."/>
            <person name="do Nascimento N.C."/>
            <person name="Hampel J.A."/>
            <person name="Bergin I.L."/>
            <person name="Dyson M.C."/>
            <person name="Messick J.B."/>
        </authorList>
    </citation>
    <scope>NUCLEOTIDE SEQUENCE [LARGE SCALE GENOMIC DNA]</scope>
    <source>
        <strain evidence="1 2">Michigan</strain>
    </source>
</reference>
<dbReference type="PANTHER" id="PTHR43493">
    <property type="entry name" value="DNA GYRASE/TOPOISOMERASE SUBUNIT A"/>
    <property type="match status" value="1"/>
</dbReference>
<gene>
    <name evidence="1" type="ORF">OVS_03780</name>
</gene>